<dbReference type="EMBL" id="JAPQKN010000003">
    <property type="protein sequence ID" value="KAJ5167459.1"/>
    <property type="molecule type" value="Genomic_DNA"/>
</dbReference>
<evidence type="ECO:0000313" key="4">
    <source>
        <dbReference type="Proteomes" id="UP001149163"/>
    </source>
</evidence>
<dbReference type="InterPro" id="IPR053024">
    <property type="entry name" value="Fungal_surface_NADase"/>
</dbReference>
<reference evidence="3" key="2">
    <citation type="journal article" date="2023" name="IMA Fungus">
        <title>Comparative genomic study of the Penicillium genus elucidates a diverse pangenome and 15 lateral gene transfer events.</title>
        <authorList>
            <person name="Petersen C."/>
            <person name="Sorensen T."/>
            <person name="Nielsen M.R."/>
            <person name="Sondergaard T.E."/>
            <person name="Sorensen J.L."/>
            <person name="Fitzpatrick D.A."/>
            <person name="Frisvad J.C."/>
            <person name="Nielsen K.L."/>
        </authorList>
    </citation>
    <scope>NUCLEOTIDE SEQUENCE</scope>
    <source>
        <strain evidence="3">IBT 26290</strain>
    </source>
</reference>
<dbReference type="InterPro" id="IPR025331">
    <property type="entry name" value="TNT"/>
</dbReference>
<dbReference type="RefSeq" id="XP_056543920.1">
    <property type="nucleotide sequence ID" value="XM_056688365.1"/>
</dbReference>
<dbReference type="AlphaFoldDB" id="A0A9W9I3U1"/>
<gene>
    <name evidence="3" type="ORF">N7482_006240</name>
</gene>
<comment type="caution">
    <text evidence="3">The sequence shown here is derived from an EMBL/GenBank/DDBJ whole genome shotgun (WGS) entry which is preliminary data.</text>
</comment>
<evidence type="ECO:0000256" key="1">
    <source>
        <dbReference type="SAM" id="SignalP"/>
    </source>
</evidence>
<organism evidence="3 4">
    <name type="scientific">Penicillium canariense</name>
    <dbReference type="NCBI Taxonomy" id="189055"/>
    <lineage>
        <taxon>Eukaryota</taxon>
        <taxon>Fungi</taxon>
        <taxon>Dikarya</taxon>
        <taxon>Ascomycota</taxon>
        <taxon>Pezizomycotina</taxon>
        <taxon>Eurotiomycetes</taxon>
        <taxon>Eurotiomycetidae</taxon>
        <taxon>Eurotiales</taxon>
        <taxon>Aspergillaceae</taxon>
        <taxon>Penicillium</taxon>
    </lineage>
</organism>
<dbReference type="GO" id="GO:0050135">
    <property type="term" value="F:NADP+ nucleosidase activity"/>
    <property type="evidence" value="ECO:0007669"/>
    <property type="project" value="InterPro"/>
</dbReference>
<dbReference type="PANTHER" id="PTHR42059">
    <property type="entry name" value="TNT DOMAIN-CONTAINING PROTEIN"/>
    <property type="match status" value="1"/>
</dbReference>
<keyword evidence="4" id="KW-1185">Reference proteome</keyword>
<accession>A0A9W9I3U1</accession>
<keyword evidence="1" id="KW-0732">Signal</keyword>
<reference evidence="3" key="1">
    <citation type="submission" date="2022-11" db="EMBL/GenBank/DDBJ databases">
        <authorList>
            <person name="Petersen C."/>
        </authorList>
    </citation>
    <scope>NUCLEOTIDE SEQUENCE</scope>
    <source>
        <strain evidence="3">IBT 26290</strain>
    </source>
</reference>
<dbReference type="Proteomes" id="UP001149163">
    <property type="component" value="Unassembled WGS sequence"/>
</dbReference>
<feature type="signal peptide" evidence="1">
    <location>
        <begin position="1"/>
        <end position="21"/>
    </location>
</feature>
<dbReference type="Pfam" id="PF14021">
    <property type="entry name" value="TNT"/>
    <property type="match status" value="1"/>
</dbReference>
<evidence type="ECO:0000259" key="2">
    <source>
        <dbReference type="Pfam" id="PF14021"/>
    </source>
</evidence>
<name>A0A9W9I3U1_9EURO</name>
<proteinExistence type="predicted"/>
<evidence type="ECO:0000313" key="3">
    <source>
        <dbReference type="EMBL" id="KAJ5167459.1"/>
    </source>
</evidence>
<dbReference type="GeneID" id="81427541"/>
<feature type="domain" description="TNT" evidence="2">
    <location>
        <begin position="128"/>
        <end position="220"/>
    </location>
</feature>
<dbReference type="OrthoDB" id="2923349at2759"/>
<dbReference type="PANTHER" id="PTHR42059:SF1">
    <property type="entry name" value="TNT DOMAIN-CONTAINING PROTEIN"/>
    <property type="match status" value="1"/>
</dbReference>
<sequence length="242" mass="26735">MHFEGVFRSLLFIGAVVTAQAYQASAPGDGDPGDVKEPDYPARCYPDPCKGIVFTNESYVCGNDTLGPVQLPRNFPLSTELATYARFGDLCPYEFLQKWTWDNGSYHYPDEEGFVIASDGQPVEADVTLPVGRKIDRFGSPTGNFFSPLGAPYIERALPPRNLNNSDGSYPYSYRVYEVTMELNVTLGPIAPWFEQPGMGTQFKTSSGADQLVTDGFLKELTLSEYDQPKDFADNYTPGPNS</sequence>
<protein>
    <recommendedName>
        <fullName evidence="2">TNT domain-containing protein</fullName>
    </recommendedName>
</protein>
<feature type="chain" id="PRO_5040886792" description="TNT domain-containing protein" evidence="1">
    <location>
        <begin position="22"/>
        <end position="242"/>
    </location>
</feature>